<dbReference type="CDD" id="cd07812">
    <property type="entry name" value="SRPBCC"/>
    <property type="match status" value="1"/>
</dbReference>
<dbReference type="Proteomes" id="UP000199379">
    <property type="component" value="Unassembled WGS sequence"/>
</dbReference>
<organism evidence="1 2">
    <name type="scientific">Cribrihabitans marinus</name>
    <dbReference type="NCBI Taxonomy" id="1227549"/>
    <lineage>
        <taxon>Bacteria</taxon>
        <taxon>Pseudomonadati</taxon>
        <taxon>Pseudomonadota</taxon>
        <taxon>Alphaproteobacteria</taxon>
        <taxon>Rhodobacterales</taxon>
        <taxon>Paracoccaceae</taxon>
        <taxon>Cribrihabitans</taxon>
    </lineage>
</organism>
<dbReference type="RefSeq" id="WP_092364490.1">
    <property type="nucleotide sequence ID" value="NZ_BMGV01000004.1"/>
</dbReference>
<sequence>MKFSAREDIEAPIGDVFDILSRFDQHERSAIRRGIEVQRRSGGATNSAGLEWESRFEARGRIREVHTRLARYEPPSLMRFESLSGGLEGVVNLELLALSPRRTRLGVDVDLRARTLTARLFLQSLKLGRKSLMQRLRLKLEQFAKDVEARNPGRV</sequence>
<protein>
    <submittedName>
        <fullName evidence="1">Polyketide cyclase / dehydrase and lipid transport</fullName>
    </submittedName>
</protein>
<dbReference type="InterPro" id="IPR019587">
    <property type="entry name" value="Polyketide_cyclase/dehydratase"/>
</dbReference>
<dbReference type="Gene3D" id="3.30.530.20">
    <property type="match status" value="1"/>
</dbReference>
<dbReference type="Pfam" id="PF10604">
    <property type="entry name" value="Polyketide_cyc2"/>
    <property type="match status" value="1"/>
</dbReference>
<proteinExistence type="predicted"/>
<dbReference type="InterPro" id="IPR023393">
    <property type="entry name" value="START-like_dom_sf"/>
</dbReference>
<evidence type="ECO:0000313" key="2">
    <source>
        <dbReference type="Proteomes" id="UP000199379"/>
    </source>
</evidence>
<accession>A0A1H6XD41</accession>
<dbReference type="EMBL" id="FNYD01000004">
    <property type="protein sequence ID" value="SEJ27053.1"/>
    <property type="molecule type" value="Genomic_DNA"/>
</dbReference>
<dbReference type="AlphaFoldDB" id="A0A1H6XD41"/>
<dbReference type="OrthoDB" id="7860307at2"/>
<keyword evidence="2" id="KW-1185">Reference proteome</keyword>
<evidence type="ECO:0000313" key="1">
    <source>
        <dbReference type="EMBL" id="SEJ27053.1"/>
    </source>
</evidence>
<dbReference type="SUPFAM" id="SSF55961">
    <property type="entry name" value="Bet v1-like"/>
    <property type="match status" value="1"/>
</dbReference>
<reference evidence="1 2" key="1">
    <citation type="submission" date="2016-10" db="EMBL/GenBank/DDBJ databases">
        <authorList>
            <person name="de Groot N.N."/>
        </authorList>
    </citation>
    <scope>NUCLEOTIDE SEQUENCE [LARGE SCALE GENOMIC DNA]</scope>
    <source>
        <strain evidence="1 2">DSM 29340</strain>
    </source>
</reference>
<name>A0A1H6XD41_9RHOB</name>
<dbReference type="STRING" id="1227549.SAMN05444007_10441"/>
<gene>
    <name evidence="1" type="ORF">SAMN05444007_10441</name>
</gene>